<dbReference type="Proteomes" id="UP000000771">
    <property type="component" value="Chromosome"/>
</dbReference>
<keyword evidence="1" id="KW-1133">Transmembrane helix</keyword>
<proteinExistence type="predicted"/>
<evidence type="ECO:0000256" key="1">
    <source>
        <dbReference type="SAM" id="Phobius"/>
    </source>
</evidence>
<evidence type="ECO:0000313" key="2">
    <source>
        <dbReference type="EMBL" id="ACU54685.1"/>
    </source>
</evidence>
<dbReference type="AlphaFoldDB" id="C7M137"/>
<sequence>MSALRRLLGDLLYWAGLIAGTGAIVIHLFTLTVLTPGRLTQQAHQLLSASVVQRAIADSLANALQPIASAQGVQLTSSETLAAVHSALSSPLVQSDFLGAMTTAQDRLLGKTSAPVVIGGPAFTQAIAASLASVDPSVAHVVAGEDLAVTVPGADVPNLGFIATNAPRTEHTLTDIALLALVLALVLHNDRRKLLARIGTWLVGCSIAEVALFWFLPKVILPHVGFSWAQFAAVVLTMTGAATVTFFLELFAAGAAAIALARGAKALV</sequence>
<dbReference type="EMBL" id="CP001631">
    <property type="protein sequence ID" value="ACU54685.1"/>
    <property type="molecule type" value="Genomic_DNA"/>
</dbReference>
<evidence type="ECO:0000313" key="3">
    <source>
        <dbReference type="Proteomes" id="UP000000771"/>
    </source>
</evidence>
<feature type="transmembrane region" description="Helical" evidence="1">
    <location>
        <begin position="12"/>
        <end position="34"/>
    </location>
</feature>
<name>C7M137_ACIFD</name>
<feature type="transmembrane region" description="Helical" evidence="1">
    <location>
        <begin position="228"/>
        <end position="261"/>
    </location>
</feature>
<keyword evidence="3" id="KW-1185">Reference proteome</keyword>
<dbReference type="RefSeq" id="WP_015799164.1">
    <property type="nucleotide sequence ID" value="NC_013124.1"/>
</dbReference>
<dbReference type="OrthoDB" id="9847926at2"/>
<keyword evidence="1" id="KW-0812">Transmembrane</keyword>
<dbReference type="STRING" id="525909.Afer_1771"/>
<dbReference type="eggNOG" id="ENOG5031D2Q">
    <property type="taxonomic scope" value="Bacteria"/>
</dbReference>
<accession>C7M137</accession>
<dbReference type="HOGENOM" id="CLU_1036761_0_0_11"/>
<organism evidence="2 3">
    <name type="scientific">Acidimicrobium ferrooxidans (strain DSM 10331 / JCM 15462 / NBRC 103882 / ICP)</name>
    <dbReference type="NCBI Taxonomy" id="525909"/>
    <lineage>
        <taxon>Bacteria</taxon>
        <taxon>Bacillati</taxon>
        <taxon>Actinomycetota</taxon>
        <taxon>Acidimicrobiia</taxon>
        <taxon>Acidimicrobiales</taxon>
        <taxon>Acidimicrobiaceae</taxon>
        <taxon>Acidimicrobium</taxon>
    </lineage>
</organism>
<gene>
    <name evidence="2" type="ordered locus">Afer_1771</name>
</gene>
<feature type="transmembrane region" description="Helical" evidence="1">
    <location>
        <begin position="194"/>
        <end position="216"/>
    </location>
</feature>
<reference evidence="2 3" key="1">
    <citation type="journal article" date="2009" name="Stand. Genomic Sci.">
        <title>Complete genome sequence of Acidimicrobium ferrooxidans type strain (ICP).</title>
        <authorList>
            <person name="Clum A."/>
            <person name="Nolan M."/>
            <person name="Lang E."/>
            <person name="Glavina Del Rio T."/>
            <person name="Tice H."/>
            <person name="Copeland A."/>
            <person name="Cheng J.F."/>
            <person name="Lucas S."/>
            <person name="Chen F."/>
            <person name="Bruce D."/>
            <person name="Goodwin L."/>
            <person name="Pitluck S."/>
            <person name="Ivanova N."/>
            <person name="Mavrommatis K."/>
            <person name="Mikhailova N."/>
            <person name="Pati A."/>
            <person name="Chen A."/>
            <person name="Palaniappan K."/>
            <person name="Goker M."/>
            <person name="Spring S."/>
            <person name="Land M."/>
            <person name="Hauser L."/>
            <person name="Chang Y.J."/>
            <person name="Jeffries C.C."/>
            <person name="Chain P."/>
            <person name="Bristow J."/>
            <person name="Eisen J.A."/>
            <person name="Markowitz V."/>
            <person name="Hugenholtz P."/>
            <person name="Kyrpides N.C."/>
            <person name="Klenk H.P."/>
            <person name="Lapidus A."/>
        </authorList>
    </citation>
    <scope>NUCLEOTIDE SEQUENCE [LARGE SCALE GENOMIC DNA]</scope>
    <source>
        <strain evidence="3">DSM 10331 / JCM 15462 / NBRC 103882 / ICP</strain>
    </source>
</reference>
<keyword evidence="1" id="KW-0472">Membrane</keyword>
<dbReference type="KEGG" id="afo:Afer_1771"/>
<protein>
    <submittedName>
        <fullName evidence="2">Uncharacterized protein</fullName>
    </submittedName>
</protein>